<dbReference type="GO" id="GO:0005737">
    <property type="term" value="C:cytoplasm"/>
    <property type="evidence" value="ECO:0007669"/>
    <property type="project" value="TreeGrafter"/>
</dbReference>
<evidence type="ECO:0000313" key="1">
    <source>
        <dbReference type="EMBL" id="EDO14648.1"/>
    </source>
</evidence>
<dbReference type="RefSeq" id="XP_001642506.1">
    <property type="nucleotide sequence ID" value="XM_001642456.1"/>
</dbReference>
<keyword evidence="2" id="KW-1185">Reference proteome</keyword>
<dbReference type="Pfam" id="PF12239">
    <property type="entry name" value="DUF3605"/>
    <property type="match status" value="1"/>
</dbReference>
<dbReference type="KEGG" id="vpo:Kpol_299p8"/>
<dbReference type="InParanoid" id="A7TSW6"/>
<dbReference type="Proteomes" id="UP000000267">
    <property type="component" value="Unassembled WGS sequence"/>
</dbReference>
<accession>A7TSW6</accession>
<dbReference type="InterPro" id="IPR022036">
    <property type="entry name" value="DUF3605"/>
</dbReference>
<proteinExistence type="predicted"/>
<dbReference type="PANTHER" id="PTHR35020:SF2">
    <property type="entry name" value="N-ACETYLGLUCOSAMINE-INDUCED PROTEIN 1"/>
    <property type="match status" value="1"/>
</dbReference>
<dbReference type="PANTHER" id="PTHR35020">
    <property type="entry name" value="N-ACETYLGLUCOSAMINE-INDUCED PROTEIN 1"/>
    <property type="match status" value="1"/>
</dbReference>
<protein>
    <submittedName>
        <fullName evidence="1">Uncharacterized protein</fullName>
    </submittedName>
</protein>
<name>A7TSW6_VANPO</name>
<reference evidence="1 2" key="1">
    <citation type="journal article" date="2007" name="Proc. Natl. Acad. Sci. U.S.A.">
        <title>Independent sorting-out of thousands of duplicated gene pairs in two yeast species descended from a whole-genome duplication.</title>
        <authorList>
            <person name="Scannell D.R."/>
            <person name="Frank A.C."/>
            <person name="Conant G.C."/>
            <person name="Byrne K.P."/>
            <person name="Woolfit M."/>
            <person name="Wolfe K.H."/>
        </authorList>
    </citation>
    <scope>NUCLEOTIDE SEQUENCE [LARGE SCALE GENOMIC DNA]</scope>
    <source>
        <strain evidence="2">ATCC 22028 / DSM 70294 / BCRC 21397 / CBS 2163 / NBRC 10782 / NRRL Y-8283 / UCD 57-17</strain>
    </source>
</reference>
<dbReference type="HOGENOM" id="CLU_2265742_0_0_1"/>
<feature type="non-terminal residue" evidence="1">
    <location>
        <position position="103"/>
    </location>
</feature>
<dbReference type="GO" id="GO:0006044">
    <property type="term" value="P:N-acetylglucosamine metabolic process"/>
    <property type="evidence" value="ECO:0007669"/>
    <property type="project" value="TreeGrafter"/>
</dbReference>
<dbReference type="PhylomeDB" id="A7TSW6"/>
<dbReference type="eggNOG" id="ENOG502S263">
    <property type="taxonomic scope" value="Eukaryota"/>
</dbReference>
<dbReference type="OrthoDB" id="10053431at2759"/>
<dbReference type="AlphaFoldDB" id="A7TSW6"/>
<dbReference type="GeneID" id="5542668"/>
<dbReference type="EMBL" id="DS480527">
    <property type="protein sequence ID" value="EDO14648.1"/>
    <property type="molecule type" value="Genomic_DNA"/>
</dbReference>
<evidence type="ECO:0000313" key="2">
    <source>
        <dbReference type="Proteomes" id="UP000000267"/>
    </source>
</evidence>
<sequence length="103" mass="11962">MTISKPQTWKEIGDIIASGDLGKLARTQESTDKYREFKRYILEELHSNLTDVLLSKLGWTLSDLKYCNDVMYSSDADKIKVAFSHKSLYELTVNDFPYNFEQN</sequence>
<organism evidence="2">
    <name type="scientific">Vanderwaltozyma polyspora (strain ATCC 22028 / DSM 70294 / BCRC 21397 / CBS 2163 / NBRC 10782 / NRRL Y-8283 / UCD 57-17)</name>
    <name type="common">Kluyveromyces polysporus</name>
    <dbReference type="NCBI Taxonomy" id="436907"/>
    <lineage>
        <taxon>Eukaryota</taxon>
        <taxon>Fungi</taxon>
        <taxon>Dikarya</taxon>
        <taxon>Ascomycota</taxon>
        <taxon>Saccharomycotina</taxon>
        <taxon>Saccharomycetes</taxon>
        <taxon>Saccharomycetales</taxon>
        <taxon>Saccharomycetaceae</taxon>
        <taxon>Vanderwaltozyma</taxon>
    </lineage>
</organism>
<gene>
    <name evidence="1" type="ORF">Kpol_299p8</name>
</gene>